<feature type="region of interest" description="Disordered" evidence="1">
    <location>
        <begin position="16"/>
        <end position="61"/>
    </location>
</feature>
<evidence type="ECO:0000313" key="2">
    <source>
        <dbReference type="EMBL" id="EXB50914.1"/>
    </source>
</evidence>
<feature type="compositionally biased region" description="Basic residues" evidence="1">
    <location>
        <begin position="39"/>
        <end position="52"/>
    </location>
</feature>
<dbReference type="PANTHER" id="PTHR35318:SF2">
    <property type="entry name" value="OS08G0138900 PROTEIN"/>
    <property type="match status" value="1"/>
</dbReference>
<organism evidence="2 3">
    <name type="scientific">Morus notabilis</name>
    <dbReference type="NCBI Taxonomy" id="981085"/>
    <lineage>
        <taxon>Eukaryota</taxon>
        <taxon>Viridiplantae</taxon>
        <taxon>Streptophyta</taxon>
        <taxon>Embryophyta</taxon>
        <taxon>Tracheophyta</taxon>
        <taxon>Spermatophyta</taxon>
        <taxon>Magnoliopsida</taxon>
        <taxon>eudicotyledons</taxon>
        <taxon>Gunneridae</taxon>
        <taxon>Pentapetalae</taxon>
        <taxon>rosids</taxon>
        <taxon>fabids</taxon>
        <taxon>Rosales</taxon>
        <taxon>Moraceae</taxon>
        <taxon>Moreae</taxon>
        <taxon>Morus</taxon>
    </lineage>
</organism>
<proteinExistence type="predicted"/>
<evidence type="ECO:0000313" key="3">
    <source>
        <dbReference type="Proteomes" id="UP000030645"/>
    </source>
</evidence>
<accession>W9QQS7</accession>
<keyword evidence="3" id="KW-1185">Reference proteome</keyword>
<protein>
    <submittedName>
        <fullName evidence="2">Uncharacterized protein</fullName>
    </submittedName>
</protein>
<dbReference type="OrthoDB" id="1917265at2759"/>
<dbReference type="EMBL" id="KE344017">
    <property type="protein sequence ID" value="EXB50914.1"/>
    <property type="molecule type" value="Genomic_DNA"/>
</dbReference>
<dbReference type="PANTHER" id="PTHR35318">
    <property type="entry name" value="BNAA10G08410D PROTEIN"/>
    <property type="match status" value="1"/>
</dbReference>
<feature type="region of interest" description="Disordered" evidence="1">
    <location>
        <begin position="82"/>
        <end position="112"/>
    </location>
</feature>
<sequence>MRFLVFVSCCGPTVMPAVRPESSQSSSATPPAEETRSLVRSRRYRRRPKRGRLGASGSAPVPVEWKPSLCSISEDNVVMVERSDGQDRQDQYRTAGPERLVKRKSGSGSSRMNVVASFGDDYGRSSFPTVIPAFSPTPFMF</sequence>
<reference evidence="3" key="1">
    <citation type="submission" date="2013-01" db="EMBL/GenBank/DDBJ databases">
        <title>Draft Genome Sequence of a Mulberry Tree, Morus notabilis C.K. Schneid.</title>
        <authorList>
            <person name="He N."/>
            <person name="Zhao S."/>
        </authorList>
    </citation>
    <scope>NUCLEOTIDE SEQUENCE</scope>
</reference>
<gene>
    <name evidence="2" type="ORF">L484_021141</name>
</gene>
<name>W9QQS7_9ROSA</name>
<dbReference type="AlphaFoldDB" id="W9QQS7"/>
<dbReference type="eggNOG" id="ENOG502SDCK">
    <property type="taxonomic scope" value="Eukaryota"/>
</dbReference>
<feature type="compositionally biased region" description="Basic and acidic residues" evidence="1">
    <location>
        <begin position="82"/>
        <end position="91"/>
    </location>
</feature>
<dbReference type="KEGG" id="mnt:21404005"/>
<dbReference type="Proteomes" id="UP000030645">
    <property type="component" value="Unassembled WGS sequence"/>
</dbReference>
<evidence type="ECO:0000256" key="1">
    <source>
        <dbReference type="SAM" id="MobiDB-lite"/>
    </source>
</evidence>